<dbReference type="RefSeq" id="WP_092911321.1">
    <property type="nucleotide sequence ID" value="NZ_CP136592.1"/>
</dbReference>
<dbReference type="Proteomes" id="UP000199227">
    <property type="component" value="Unassembled WGS sequence"/>
</dbReference>
<evidence type="ECO:0008006" key="3">
    <source>
        <dbReference type="Google" id="ProtNLM"/>
    </source>
</evidence>
<dbReference type="PANTHER" id="PTHR35866">
    <property type="entry name" value="PUTATIVE-RELATED"/>
    <property type="match status" value="1"/>
</dbReference>
<evidence type="ECO:0000313" key="1">
    <source>
        <dbReference type="EMBL" id="SFP12577.1"/>
    </source>
</evidence>
<evidence type="ECO:0000313" key="2">
    <source>
        <dbReference type="Proteomes" id="UP000199227"/>
    </source>
</evidence>
<organism evidence="1 2">
    <name type="scientific">Hydrogenimonas thermophila</name>
    <dbReference type="NCBI Taxonomy" id="223786"/>
    <lineage>
        <taxon>Bacteria</taxon>
        <taxon>Pseudomonadati</taxon>
        <taxon>Campylobacterota</taxon>
        <taxon>Epsilonproteobacteria</taxon>
        <taxon>Campylobacterales</taxon>
        <taxon>Hydrogenimonadaceae</taxon>
        <taxon>Hydrogenimonas</taxon>
    </lineage>
</organism>
<name>A0A1I5MT78_9BACT</name>
<dbReference type="OrthoDB" id="9810361at2"/>
<accession>A0A1I5MT78</accession>
<keyword evidence="2" id="KW-1185">Reference proteome</keyword>
<gene>
    <name evidence="1" type="ORF">SAMN05216234_1076</name>
</gene>
<protein>
    <recommendedName>
        <fullName evidence="3">Zinc-or iron-chelating domain-containing protein</fullName>
    </recommendedName>
</protein>
<dbReference type="PANTHER" id="PTHR35866:SF1">
    <property type="entry name" value="YKGJ FAMILY CYSTEINE CLUSTER PROTEIN"/>
    <property type="match status" value="1"/>
</dbReference>
<dbReference type="InterPro" id="IPR005358">
    <property type="entry name" value="Puta_zinc/iron-chelating_dom"/>
</dbReference>
<proteinExistence type="predicted"/>
<dbReference type="EMBL" id="FOXB01000007">
    <property type="protein sequence ID" value="SFP12577.1"/>
    <property type="molecule type" value="Genomic_DNA"/>
</dbReference>
<dbReference type="STRING" id="223786.SAMN05216234_1076"/>
<reference evidence="1 2" key="1">
    <citation type="submission" date="2016-10" db="EMBL/GenBank/DDBJ databases">
        <authorList>
            <person name="de Groot N.N."/>
        </authorList>
    </citation>
    <scope>NUCLEOTIDE SEQUENCE [LARGE SCALE GENOMIC DNA]</scope>
    <source>
        <strain evidence="1 2">EP1-55-1</strain>
    </source>
</reference>
<sequence>MSDIIKKDGYNFAFDPKACETCEGNCCIGESGHIWVSVQKIPEMAAFLNIDEESFIKQYLEKVGYRFSIKEKVVVEGEYDCIFFDREKKRCAIYPVRPIQCRTFPFWEYFKDNEEELKAECPGIISL</sequence>
<dbReference type="AlphaFoldDB" id="A0A1I5MT78"/>
<dbReference type="Pfam" id="PF03692">
    <property type="entry name" value="CxxCxxCC"/>
    <property type="match status" value="1"/>
</dbReference>